<gene>
    <name evidence="2" type="ORF">SAMN05192574_102408</name>
</gene>
<keyword evidence="1" id="KW-0175">Coiled coil</keyword>
<evidence type="ECO:0000313" key="3">
    <source>
        <dbReference type="Proteomes" id="UP000198942"/>
    </source>
</evidence>
<dbReference type="Proteomes" id="UP000198942">
    <property type="component" value="Unassembled WGS sequence"/>
</dbReference>
<sequence length="174" mass="20267">MQLARCTFVPQTNLAFLQSRQGNSDHTLRSRFDLIINIMAEAEENRSKWIKIRLKPTEQELLEKRYKKTTFHCLSEYARTLLLGKPVTIITRDKSMDEVLEELMLLRRELNAVGNNLNQAVRNINSARGDTDDRLWEVLLQLINGKLNPKVSEIKDRIANYSQLWSQKLKAEKA</sequence>
<accession>A0A1H8DMQ0</accession>
<dbReference type="InterPro" id="IPR053842">
    <property type="entry name" value="NikA-like"/>
</dbReference>
<organism evidence="2 3">
    <name type="scientific">Mucilaginibacter gossypiicola</name>
    <dbReference type="NCBI Taxonomy" id="551995"/>
    <lineage>
        <taxon>Bacteria</taxon>
        <taxon>Pseudomonadati</taxon>
        <taxon>Bacteroidota</taxon>
        <taxon>Sphingobacteriia</taxon>
        <taxon>Sphingobacteriales</taxon>
        <taxon>Sphingobacteriaceae</taxon>
        <taxon>Mucilaginibacter</taxon>
    </lineage>
</organism>
<dbReference type="AlphaFoldDB" id="A0A1H8DMQ0"/>
<feature type="coiled-coil region" evidence="1">
    <location>
        <begin position="96"/>
        <end position="123"/>
    </location>
</feature>
<evidence type="ECO:0000256" key="1">
    <source>
        <dbReference type="SAM" id="Coils"/>
    </source>
</evidence>
<name>A0A1H8DMQ0_9SPHI</name>
<dbReference type="EMBL" id="FOCL01000002">
    <property type="protein sequence ID" value="SEN08572.1"/>
    <property type="molecule type" value="Genomic_DNA"/>
</dbReference>
<keyword evidence="3" id="KW-1185">Reference proteome</keyword>
<dbReference type="STRING" id="551995.SAMN05192574_102408"/>
<protein>
    <submittedName>
        <fullName evidence="2">Mobilisation protein (MobC)</fullName>
    </submittedName>
</protein>
<evidence type="ECO:0000313" key="2">
    <source>
        <dbReference type="EMBL" id="SEN08572.1"/>
    </source>
</evidence>
<dbReference type="Pfam" id="PF21983">
    <property type="entry name" value="NikA-like"/>
    <property type="match status" value="1"/>
</dbReference>
<reference evidence="3" key="1">
    <citation type="submission" date="2016-10" db="EMBL/GenBank/DDBJ databases">
        <authorList>
            <person name="Varghese N."/>
            <person name="Submissions S."/>
        </authorList>
    </citation>
    <scope>NUCLEOTIDE SEQUENCE [LARGE SCALE GENOMIC DNA]</scope>
    <source>
        <strain evidence="3">Gh-48</strain>
    </source>
</reference>
<proteinExistence type="predicted"/>